<comment type="subcellular location">
    <subcellularLocation>
        <location evidence="1">Periplasm</location>
    </subcellularLocation>
</comment>
<dbReference type="AlphaFoldDB" id="A0A916TDD0"/>
<comment type="similarity">
    <text evidence="2">Belongs to the bacterial solute-binding protein SsuA/TauA family.</text>
</comment>
<evidence type="ECO:0000256" key="1">
    <source>
        <dbReference type="ARBA" id="ARBA00004418"/>
    </source>
</evidence>
<feature type="domain" description="ABC-type glycine betaine transport system substrate-binding" evidence="5">
    <location>
        <begin position="69"/>
        <end position="232"/>
    </location>
</feature>
<dbReference type="InterPro" id="IPR007210">
    <property type="entry name" value="ABC_Gly_betaine_transp_sub-bd"/>
</dbReference>
<evidence type="ECO:0000256" key="4">
    <source>
        <dbReference type="SAM" id="SignalP"/>
    </source>
</evidence>
<keyword evidence="7" id="KW-1185">Reference proteome</keyword>
<sequence>MMPASHTTQSRRPRMSGRALSKFVALLMCACAPLALSSCIVKSGRGEQSRSLNVEVTCPVSPDTSVNGQIRIGYQQIPNGDLVVKDADMLSKCMPNAKITWTQFSSGADVVRAFGSGSLDLGLYGSAPAAKSLSAPLNLDVNVVWIQDVIGGAESLAVRDPAIKTIDQLRGKKIGVPFGSTSHLSLMSALEKAGLTKDVTVINLEPSAILGAWQGGQIDAAWIWEPTLSELTTSGHIIMTAEDTANAGSPTFDLEGARGAFVRDNPAAMKMWTVAQNWAVDLIKNHRDDAVGRIAGQLGVDAAQVRTQLDGYIYLTAKEQAEPKWFGGGLATDLRNTATFLLNQGEVDAVSSPQTYVNAVYGTSIREVAQP</sequence>
<feature type="chain" id="PRO_5038920094" evidence="4">
    <location>
        <begin position="38"/>
        <end position="371"/>
    </location>
</feature>
<keyword evidence="3 4" id="KW-0732">Signal</keyword>
<dbReference type="GO" id="GO:0042597">
    <property type="term" value="C:periplasmic space"/>
    <property type="evidence" value="ECO:0007669"/>
    <property type="project" value="UniProtKB-SubCell"/>
</dbReference>
<dbReference type="Gene3D" id="3.40.190.10">
    <property type="entry name" value="Periplasmic binding protein-like II"/>
    <property type="match status" value="2"/>
</dbReference>
<evidence type="ECO:0000256" key="2">
    <source>
        <dbReference type="ARBA" id="ARBA00010742"/>
    </source>
</evidence>
<reference evidence="6" key="1">
    <citation type="journal article" date="2014" name="Int. J. Syst. Evol. Microbiol.">
        <title>Complete genome sequence of Corynebacterium casei LMG S-19264T (=DSM 44701T), isolated from a smear-ripened cheese.</title>
        <authorList>
            <consortium name="US DOE Joint Genome Institute (JGI-PGF)"/>
            <person name="Walter F."/>
            <person name="Albersmeier A."/>
            <person name="Kalinowski J."/>
            <person name="Ruckert C."/>
        </authorList>
    </citation>
    <scope>NUCLEOTIDE SEQUENCE</scope>
    <source>
        <strain evidence="6">CGMCC 1.12827</strain>
    </source>
</reference>
<comment type="caution">
    <text evidence="6">The sequence shown here is derived from an EMBL/GenBank/DDBJ whole genome shotgun (WGS) entry which is preliminary data.</text>
</comment>
<accession>A0A916TDD0</accession>
<dbReference type="Pfam" id="PF04069">
    <property type="entry name" value="OpuAC"/>
    <property type="match status" value="1"/>
</dbReference>
<name>A0A916TDD0_9ACTN</name>
<dbReference type="PANTHER" id="PTHR30024">
    <property type="entry name" value="ALIPHATIC SULFONATES-BINDING PROTEIN-RELATED"/>
    <property type="match status" value="1"/>
</dbReference>
<organism evidence="6 7">
    <name type="scientific">Gordonia jinhuaensis</name>
    <dbReference type="NCBI Taxonomy" id="1517702"/>
    <lineage>
        <taxon>Bacteria</taxon>
        <taxon>Bacillati</taxon>
        <taxon>Actinomycetota</taxon>
        <taxon>Actinomycetes</taxon>
        <taxon>Mycobacteriales</taxon>
        <taxon>Gordoniaceae</taxon>
        <taxon>Gordonia</taxon>
    </lineage>
</organism>
<protein>
    <submittedName>
        <fullName evidence="6">Glycine/betaine ABC transporter substrate-binding protein</fullName>
    </submittedName>
</protein>
<dbReference type="Proteomes" id="UP000621454">
    <property type="component" value="Unassembled WGS sequence"/>
</dbReference>
<dbReference type="EMBL" id="BMGC01000024">
    <property type="protein sequence ID" value="GGB40084.1"/>
    <property type="molecule type" value="Genomic_DNA"/>
</dbReference>
<evidence type="ECO:0000313" key="6">
    <source>
        <dbReference type="EMBL" id="GGB40084.1"/>
    </source>
</evidence>
<gene>
    <name evidence="6" type="ORF">GCM10011489_29640</name>
</gene>
<dbReference type="GO" id="GO:0022857">
    <property type="term" value="F:transmembrane transporter activity"/>
    <property type="evidence" value="ECO:0007669"/>
    <property type="project" value="InterPro"/>
</dbReference>
<evidence type="ECO:0000256" key="3">
    <source>
        <dbReference type="ARBA" id="ARBA00022729"/>
    </source>
</evidence>
<dbReference type="PANTHER" id="PTHR30024:SF47">
    <property type="entry name" value="TAURINE-BINDING PERIPLASMIC PROTEIN"/>
    <property type="match status" value="1"/>
</dbReference>
<dbReference type="SUPFAM" id="SSF53850">
    <property type="entry name" value="Periplasmic binding protein-like II"/>
    <property type="match status" value="1"/>
</dbReference>
<proteinExistence type="inferred from homology"/>
<reference evidence="6" key="2">
    <citation type="submission" date="2020-09" db="EMBL/GenBank/DDBJ databases">
        <authorList>
            <person name="Sun Q."/>
            <person name="Zhou Y."/>
        </authorList>
    </citation>
    <scope>NUCLEOTIDE SEQUENCE</scope>
    <source>
        <strain evidence="6">CGMCC 1.12827</strain>
    </source>
</reference>
<dbReference type="GO" id="GO:0043190">
    <property type="term" value="C:ATP-binding cassette (ABC) transporter complex"/>
    <property type="evidence" value="ECO:0007669"/>
    <property type="project" value="InterPro"/>
</dbReference>
<dbReference type="GO" id="GO:0042918">
    <property type="term" value="P:alkanesulfonate transmembrane transport"/>
    <property type="evidence" value="ECO:0007669"/>
    <property type="project" value="TreeGrafter"/>
</dbReference>
<feature type="signal peptide" evidence="4">
    <location>
        <begin position="1"/>
        <end position="37"/>
    </location>
</feature>
<evidence type="ECO:0000259" key="5">
    <source>
        <dbReference type="Pfam" id="PF04069"/>
    </source>
</evidence>
<evidence type="ECO:0000313" key="7">
    <source>
        <dbReference type="Proteomes" id="UP000621454"/>
    </source>
</evidence>